<feature type="transmembrane region" description="Helical" evidence="1">
    <location>
        <begin position="89"/>
        <end position="113"/>
    </location>
</feature>
<dbReference type="EnsemblPlants" id="Pp3c22_21840V3.1">
    <property type="protein sequence ID" value="PAC:32903226.CDS.1"/>
    <property type="gene ID" value="Pp3c22_21840"/>
</dbReference>
<keyword evidence="4" id="KW-1185">Reference proteome</keyword>
<dbReference type="AlphaFoldDB" id="A0A2K1IP91"/>
<evidence type="ECO:0008006" key="5">
    <source>
        <dbReference type="Google" id="ProtNLM"/>
    </source>
</evidence>
<protein>
    <recommendedName>
        <fullName evidence="5">60S ribosomal protein L18a-like protein</fullName>
    </recommendedName>
</protein>
<reference evidence="3" key="3">
    <citation type="submission" date="2020-12" db="UniProtKB">
        <authorList>
            <consortium name="EnsemblPlants"/>
        </authorList>
    </citation>
    <scope>IDENTIFICATION</scope>
</reference>
<dbReference type="GeneID" id="112274805"/>
<dbReference type="Gramene" id="Pp3c22_21840V3.3">
    <property type="protein sequence ID" value="PAC:32903228.CDS.1"/>
    <property type="gene ID" value="Pp3c22_21840"/>
</dbReference>
<dbReference type="EnsemblPlants" id="Pp3c22_21840V3.2">
    <property type="protein sequence ID" value="PAC:32903227.CDS.1"/>
    <property type="gene ID" value="Pp3c22_21840"/>
</dbReference>
<keyword evidence="1" id="KW-0472">Membrane</keyword>
<dbReference type="OrthoDB" id="1922941at2759"/>
<sequence length="127" mass="14019">MAYKSSGSNMEKGNQRIVGSPYEALSGDEENSPYLCPSAGIYDRPLPCCGCGIGWFSFLMGFIFPLLWYYATIRFFWTQRHNDPRERPGLAACAIAALVGTVTLVIVLIVLFVQHEGFVVLLSSTTT</sequence>
<name>A0A2K1IP91_PHYPA</name>
<keyword evidence="1" id="KW-1133">Transmembrane helix</keyword>
<evidence type="ECO:0000313" key="3">
    <source>
        <dbReference type="EnsemblPlants" id="PAC:32903226.CDS.1"/>
    </source>
</evidence>
<organism evidence="2">
    <name type="scientific">Physcomitrium patens</name>
    <name type="common">Spreading-leaved earth moss</name>
    <name type="synonym">Physcomitrella patens</name>
    <dbReference type="NCBI Taxonomy" id="3218"/>
    <lineage>
        <taxon>Eukaryota</taxon>
        <taxon>Viridiplantae</taxon>
        <taxon>Streptophyta</taxon>
        <taxon>Embryophyta</taxon>
        <taxon>Bryophyta</taxon>
        <taxon>Bryophytina</taxon>
        <taxon>Bryopsida</taxon>
        <taxon>Funariidae</taxon>
        <taxon>Funariales</taxon>
        <taxon>Funariaceae</taxon>
        <taxon>Physcomitrium</taxon>
    </lineage>
</organism>
<dbReference type="Proteomes" id="UP000006727">
    <property type="component" value="Chromosome 22"/>
</dbReference>
<reference evidence="2 4" key="1">
    <citation type="journal article" date="2008" name="Science">
        <title>The Physcomitrella genome reveals evolutionary insights into the conquest of land by plants.</title>
        <authorList>
            <person name="Rensing S."/>
            <person name="Lang D."/>
            <person name="Zimmer A."/>
            <person name="Terry A."/>
            <person name="Salamov A."/>
            <person name="Shapiro H."/>
            <person name="Nishiyama T."/>
            <person name="Perroud P.-F."/>
            <person name="Lindquist E."/>
            <person name="Kamisugi Y."/>
            <person name="Tanahashi T."/>
            <person name="Sakakibara K."/>
            <person name="Fujita T."/>
            <person name="Oishi K."/>
            <person name="Shin-I T."/>
            <person name="Kuroki Y."/>
            <person name="Toyoda A."/>
            <person name="Suzuki Y."/>
            <person name="Hashimoto A."/>
            <person name="Yamaguchi K."/>
            <person name="Sugano A."/>
            <person name="Kohara Y."/>
            <person name="Fujiyama A."/>
            <person name="Anterola A."/>
            <person name="Aoki S."/>
            <person name="Ashton N."/>
            <person name="Barbazuk W.B."/>
            <person name="Barker E."/>
            <person name="Bennetzen J."/>
            <person name="Bezanilla M."/>
            <person name="Blankenship R."/>
            <person name="Cho S.H."/>
            <person name="Dutcher S."/>
            <person name="Estelle M."/>
            <person name="Fawcett J.A."/>
            <person name="Gundlach H."/>
            <person name="Hanada K."/>
            <person name="Heyl A."/>
            <person name="Hicks K.A."/>
            <person name="Hugh J."/>
            <person name="Lohr M."/>
            <person name="Mayer K."/>
            <person name="Melkozernov A."/>
            <person name="Murata T."/>
            <person name="Nelson D."/>
            <person name="Pils B."/>
            <person name="Prigge M."/>
            <person name="Reiss B."/>
            <person name="Renner T."/>
            <person name="Rombauts S."/>
            <person name="Rushton P."/>
            <person name="Sanderfoot A."/>
            <person name="Schween G."/>
            <person name="Shiu S.-H."/>
            <person name="Stueber K."/>
            <person name="Theodoulou F.L."/>
            <person name="Tu H."/>
            <person name="Van de Peer Y."/>
            <person name="Verrier P.J."/>
            <person name="Waters E."/>
            <person name="Wood A."/>
            <person name="Yang L."/>
            <person name="Cove D."/>
            <person name="Cuming A."/>
            <person name="Hasebe M."/>
            <person name="Lucas S."/>
            <person name="Mishler D.B."/>
            <person name="Reski R."/>
            <person name="Grigoriev I."/>
            <person name="Quatrano R.S."/>
            <person name="Boore J.L."/>
        </authorList>
    </citation>
    <scope>NUCLEOTIDE SEQUENCE [LARGE SCALE GENOMIC DNA]</scope>
    <source>
        <strain evidence="3 4">cv. Gransden 2004</strain>
    </source>
</reference>
<dbReference type="Gramene" id="Pp3c22_21840V3.1">
    <property type="protein sequence ID" value="PAC:32903226.CDS.1"/>
    <property type="gene ID" value="Pp3c22_21840"/>
</dbReference>
<dbReference type="RefSeq" id="XP_024360341.1">
    <property type="nucleotide sequence ID" value="XM_024504573.2"/>
</dbReference>
<keyword evidence="1" id="KW-0812">Transmembrane</keyword>
<feature type="transmembrane region" description="Helical" evidence="1">
    <location>
        <begin position="53"/>
        <end position="77"/>
    </location>
</feature>
<dbReference type="EnsemblPlants" id="Pp3c22_21840V3.3">
    <property type="protein sequence ID" value="PAC:32903228.CDS.1"/>
    <property type="gene ID" value="Pp3c22_21840"/>
</dbReference>
<evidence type="ECO:0000313" key="2">
    <source>
        <dbReference type="EMBL" id="PNR31103.1"/>
    </source>
</evidence>
<dbReference type="PANTHER" id="PTHR46666:SF2">
    <property type="entry name" value="60S RIBOSOMAL L18A-LIKE PROTEIN"/>
    <property type="match status" value="1"/>
</dbReference>
<dbReference type="EMBL" id="ABEU02000022">
    <property type="protein sequence ID" value="PNR31103.1"/>
    <property type="molecule type" value="Genomic_DNA"/>
</dbReference>
<dbReference type="PANTHER" id="PTHR46666">
    <property type="entry name" value="60S RIBOSOMAL L18A-LIKE PROTEIN"/>
    <property type="match status" value="1"/>
</dbReference>
<proteinExistence type="predicted"/>
<reference evidence="2 4" key="2">
    <citation type="journal article" date="2018" name="Plant J.">
        <title>The Physcomitrella patens chromosome-scale assembly reveals moss genome structure and evolution.</title>
        <authorList>
            <person name="Lang D."/>
            <person name="Ullrich K.K."/>
            <person name="Murat F."/>
            <person name="Fuchs J."/>
            <person name="Jenkins J."/>
            <person name="Haas F.B."/>
            <person name="Piednoel M."/>
            <person name="Gundlach H."/>
            <person name="Van Bel M."/>
            <person name="Meyberg R."/>
            <person name="Vives C."/>
            <person name="Morata J."/>
            <person name="Symeonidi A."/>
            <person name="Hiss M."/>
            <person name="Muchero W."/>
            <person name="Kamisugi Y."/>
            <person name="Saleh O."/>
            <person name="Blanc G."/>
            <person name="Decker E.L."/>
            <person name="van Gessel N."/>
            <person name="Grimwood J."/>
            <person name="Hayes R.D."/>
            <person name="Graham S.W."/>
            <person name="Gunter L.E."/>
            <person name="McDaniel S.F."/>
            <person name="Hoernstein S.N.W."/>
            <person name="Larsson A."/>
            <person name="Li F.W."/>
            <person name="Perroud P.F."/>
            <person name="Phillips J."/>
            <person name="Ranjan P."/>
            <person name="Rokshar D.S."/>
            <person name="Rothfels C.J."/>
            <person name="Schneider L."/>
            <person name="Shu S."/>
            <person name="Stevenson D.W."/>
            <person name="Thummler F."/>
            <person name="Tillich M."/>
            <person name="Villarreal Aguilar J.C."/>
            <person name="Widiez T."/>
            <person name="Wong G.K."/>
            <person name="Wymore A."/>
            <person name="Zhang Y."/>
            <person name="Zimmer A.D."/>
            <person name="Quatrano R.S."/>
            <person name="Mayer K.F.X."/>
            <person name="Goodstein D."/>
            <person name="Casacuberta J.M."/>
            <person name="Vandepoele K."/>
            <person name="Reski R."/>
            <person name="Cuming A.C."/>
            <person name="Tuskan G.A."/>
            <person name="Maumus F."/>
            <person name="Salse J."/>
            <person name="Schmutz J."/>
            <person name="Rensing S.A."/>
        </authorList>
    </citation>
    <scope>NUCLEOTIDE SEQUENCE [LARGE SCALE GENOMIC DNA]</scope>
    <source>
        <strain evidence="3 4">cv. Gransden 2004</strain>
    </source>
</reference>
<dbReference type="PaxDb" id="3218-PP1S100_240V6.1"/>
<accession>A0A2K1IP91</accession>
<evidence type="ECO:0000256" key="1">
    <source>
        <dbReference type="SAM" id="Phobius"/>
    </source>
</evidence>
<dbReference type="OMA" id="AQLGMFD"/>
<dbReference type="Gramene" id="Pp3c22_21840V3.2">
    <property type="protein sequence ID" value="PAC:32903227.CDS.1"/>
    <property type="gene ID" value="Pp3c22_21840"/>
</dbReference>
<gene>
    <name evidence="3" type="primary">LOC112274805</name>
    <name evidence="2" type="ORF">PHYPA_027419</name>
</gene>
<evidence type="ECO:0000313" key="4">
    <source>
        <dbReference type="Proteomes" id="UP000006727"/>
    </source>
</evidence>